<dbReference type="PANTHER" id="PTHR43394">
    <property type="entry name" value="ATP-DEPENDENT PERMEASE MDL1, MITOCHONDRIAL"/>
    <property type="match status" value="1"/>
</dbReference>
<keyword evidence="5" id="KW-0547">Nucleotide-binding</keyword>
<dbReference type="SMART" id="SM00382">
    <property type="entry name" value="AAA"/>
    <property type="match status" value="1"/>
</dbReference>
<feature type="transmembrane region" description="Helical" evidence="9">
    <location>
        <begin position="145"/>
        <end position="168"/>
    </location>
</feature>
<evidence type="ECO:0000256" key="8">
    <source>
        <dbReference type="ARBA" id="ARBA00023136"/>
    </source>
</evidence>
<evidence type="ECO:0000256" key="3">
    <source>
        <dbReference type="ARBA" id="ARBA00022475"/>
    </source>
</evidence>
<dbReference type="PROSITE" id="PS50893">
    <property type="entry name" value="ABC_TRANSPORTER_2"/>
    <property type="match status" value="1"/>
</dbReference>
<dbReference type="GO" id="GO:0005886">
    <property type="term" value="C:plasma membrane"/>
    <property type="evidence" value="ECO:0007669"/>
    <property type="project" value="UniProtKB-SubCell"/>
</dbReference>
<dbReference type="Proteomes" id="UP000000343">
    <property type="component" value="Chromosome"/>
</dbReference>
<protein>
    <submittedName>
        <fullName evidence="12">ABC transporter related protein</fullName>
    </submittedName>
</protein>
<dbReference type="CDD" id="cd07346">
    <property type="entry name" value="ABC_6TM_exporters"/>
    <property type="match status" value="1"/>
</dbReference>
<evidence type="ECO:0000256" key="9">
    <source>
        <dbReference type="SAM" id="Phobius"/>
    </source>
</evidence>
<dbReference type="FunFam" id="3.40.50.300:FF:000299">
    <property type="entry name" value="ABC transporter ATP-binding protein/permease"/>
    <property type="match status" value="1"/>
</dbReference>
<feature type="transmembrane region" description="Helical" evidence="9">
    <location>
        <begin position="74"/>
        <end position="98"/>
    </location>
</feature>
<dbReference type="Pfam" id="PF00664">
    <property type="entry name" value="ABC_membrane"/>
    <property type="match status" value="1"/>
</dbReference>
<organism evidence="13">
    <name type="scientific">Granulicella tundricola (strain ATCC BAA-1859 / DSM 23138 / MP5ACTX9)</name>
    <dbReference type="NCBI Taxonomy" id="1198114"/>
    <lineage>
        <taxon>Bacteria</taxon>
        <taxon>Pseudomonadati</taxon>
        <taxon>Acidobacteriota</taxon>
        <taxon>Terriglobia</taxon>
        <taxon>Terriglobales</taxon>
        <taxon>Acidobacteriaceae</taxon>
        <taxon>Granulicella</taxon>
    </lineage>
</organism>
<dbReference type="PROSITE" id="PS50929">
    <property type="entry name" value="ABC_TM1F"/>
    <property type="match status" value="1"/>
</dbReference>
<dbReference type="EMBL" id="CP002480">
    <property type="protein sequence ID" value="ADW67864.1"/>
    <property type="molecule type" value="Genomic_DNA"/>
</dbReference>
<feature type="transmembrane region" description="Helical" evidence="9">
    <location>
        <begin position="174"/>
        <end position="193"/>
    </location>
</feature>
<dbReference type="InterPro" id="IPR036640">
    <property type="entry name" value="ABC1_TM_sf"/>
</dbReference>
<dbReference type="PROSITE" id="PS00211">
    <property type="entry name" value="ABC_TRANSPORTER_1"/>
    <property type="match status" value="1"/>
</dbReference>
<dbReference type="GO" id="GO:0015421">
    <property type="term" value="F:ABC-type oligopeptide transporter activity"/>
    <property type="evidence" value="ECO:0007669"/>
    <property type="project" value="TreeGrafter"/>
</dbReference>
<feature type="transmembrane region" description="Helical" evidence="9">
    <location>
        <begin position="34"/>
        <end position="54"/>
    </location>
</feature>
<keyword evidence="7 9" id="KW-1133">Transmembrane helix</keyword>
<evidence type="ECO:0000256" key="1">
    <source>
        <dbReference type="ARBA" id="ARBA00004651"/>
    </source>
</evidence>
<dbReference type="AlphaFoldDB" id="E8X0K0"/>
<dbReference type="InterPro" id="IPR017871">
    <property type="entry name" value="ABC_transporter-like_CS"/>
</dbReference>
<feature type="domain" description="ABC transporter" evidence="10">
    <location>
        <begin position="350"/>
        <end position="584"/>
    </location>
</feature>
<dbReference type="SUPFAM" id="SSF90123">
    <property type="entry name" value="ABC transporter transmembrane region"/>
    <property type="match status" value="1"/>
</dbReference>
<dbReference type="PANTHER" id="PTHR43394:SF1">
    <property type="entry name" value="ATP-BINDING CASSETTE SUB-FAMILY B MEMBER 10, MITOCHONDRIAL"/>
    <property type="match status" value="1"/>
</dbReference>
<dbReference type="GO" id="GO:0005524">
    <property type="term" value="F:ATP binding"/>
    <property type="evidence" value="ECO:0007669"/>
    <property type="project" value="UniProtKB-KW"/>
</dbReference>
<sequence length="593" mass="64011">MNARRGIPARAGTAKRDPGMSLLWESLRSQPLRMLTGLMLIGVNRAAFLVLPGSLGLMVDRVLVKHQSSAMPSILAAVAGATALQTLTGLMLDLLLGYSCQNAIASMRTRVQAHIMDLPTSFFDHQLSGVLAARVMKDSEKLRDFIGPVALESVAAIVTGGLAFGGMIFLSVKLTLPLVVLLAVLAGVMRWAAGDVRARYAEIAHLQSIMAGRLSESIAGVRVVKAYAAEPREAIVFASQSQVLEDATVQVQMHQARSTAGASLAFSLIGLLLLYAGTLQVLAGALTVGRLVTYCAFLACATQAARQVGGLRMQFASSLASLDRIASILRESPEDAGKRHPEVPPVTGVVRVHGVSFAYTPAQTVLHDISFTATPGTLTALVGSSGSGKSTLCALLCAFYRPTSGSVLIDDVNLASRSLGDFRDQLGVVFQDPFLFSGSIRENVLIARPSATEAELMECYELVRLDRFVDRLPDRYETLVGERGVRLSGGERQRICMARALLRDPRLLLLDEPTSSLDEESEHYFRETLGHLIPRRTAIVIAHRLSTIRRADQILVLDSGRIVERGDHLTLMALRGHYFRLFQSQPGAHDPAV</sequence>
<name>E8X0K0_GRATM</name>
<evidence type="ECO:0000256" key="2">
    <source>
        <dbReference type="ARBA" id="ARBA00022448"/>
    </source>
</evidence>
<evidence type="ECO:0000256" key="7">
    <source>
        <dbReference type="ARBA" id="ARBA00022989"/>
    </source>
</evidence>
<evidence type="ECO:0000259" key="10">
    <source>
        <dbReference type="PROSITE" id="PS50893"/>
    </source>
</evidence>
<dbReference type="InterPro" id="IPR011527">
    <property type="entry name" value="ABC1_TM_dom"/>
</dbReference>
<dbReference type="SUPFAM" id="SSF52540">
    <property type="entry name" value="P-loop containing nucleoside triphosphate hydrolases"/>
    <property type="match status" value="1"/>
</dbReference>
<keyword evidence="13" id="KW-1185">Reference proteome</keyword>
<accession>E8X0K0</accession>
<dbReference type="KEGG" id="acm:AciX9_0796"/>
<dbReference type="InterPro" id="IPR039421">
    <property type="entry name" value="Type_1_exporter"/>
</dbReference>
<feature type="domain" description="ABC transmembrane type-1" evidence="11">
    <location>
        <begin position="35"/>
        <end position="317"/>
    </location>
</feature>
<dbReference type="eggNOG" id="COG1132">
    <property type="taxonomic scope" value="Bacteria"/>
</dbReference>
<evidence type="ECO:0000256" key="6">
    <source>
        <dbReference type="ARBA" id="ARBA00022840"/>
    </source>
</evidence>
<keyword evidence="8 9" id="KW-0472">Membrane</keyword>
<feature type="transmembrane region" description="Helical" evidence="9">
    <location>
        <begin position="259"/>
        <end position="276"/>
    </location>
</feature>
<proteinExistence type="predicted"/>
<dbReference type="STRING" id="1198114.AciX9_0796"/>
<dbReference type="InterPro" id="IPR003439">
    <property type="entry name" value="ABC_transporter-like_ATP-bd"/>
</dbReference>
<evidence type="ECO:0000313" key="13">
    <source>
        <dbReference type="Proteomes" id="UP000000343"/>
    </source>
</evidence>
<dbReference type="Pfam" id="PF00005">
    <property type="entry name" value="ABC_tran"/>
    <property type="match status" value="1"/>
</dbReference>
<dbReference type="Gene3D" id="1.20.1560.10">
    <property type="entry name" value="ABC transporter type 1, transmembrane domain"/>
    <property type="match status" value="1"/>
</dbReference>
<evidence type="ECO:0000259" key="11">
    <source>
        <dbReference type="PROSITE" id="PS50929"/>
    </source>
</evidence>
<keyword evidence="3" id="KW-1003">Cell membrane</keyword>
<comment type="subcellular location">
    <subcellularLocation>
        <location evidence="1">Cell membrane</location>
        <topology evidence="1">Multi-pass membrane protein</topology>
    </subcellularLocation>
</comment>
<evidence type="ECO:0000256" key="4">
    <source>
        <dbReference type="ARBA" id="ARBA00022692"/>
    </source>
</evidence>
<reference evidence="13" key="1">
    <citation type="submission" date="2011-01" db="EMBL/GenBank/DDBJ databases">
        <title>Complete sequence of chromosome of Acidobacterium sp. MP5ACTX9.</title>
        <authorList>
            <consortium name="US DOE Joint Genome Institute"/>
            <person name="Lucas S."/>
            <person name="Copeland A."/>
            <person name="Lapidus A."/>
            <person name="Cheng J.-F."/>
            <person name="Goodwin L."/>
            <person name="Pitluck S."/>
            <person name="Teshima H."/>
            <person name="Detter J.C."/>
            <person name="Han C."/>
            <person name="Tapia R."/>
            <person name="Land M."/>
            <person name="Hauser L."/>
            <person name="Kyrpides N."/>
            <person name="Ivanova N."/>
            <person name="Ovchinnikova G."/>
            <person name="Pagani I."/>
            <person name="Rawat S.R."/>
            <person name="Mannisto M."/>
            <person name="Haggblom M.M."/>
            <person name="Woyke T."/>
        </authorList>
    </citation>
    <scope>NUCLEOTIDE SEQUENCE [LARGE SCALE GENOMIC DNA]</scope>
    <source>
        <strain evidence="13">MP5ACTX9</strain>
    </source>
</reference>
<keyword evidence="6" id="KW-0067">ATP-binding</keyword>
<dbReference type="InterPro" id="IPR027417">
    <property type="entry name" value="P-loop_NTPase"/>
</dbReference>
<dbReference type="PaxDb" id="1198114-AciX9_0796"/>
<gene>
    <name evidence="12" type="ordered locus">AciX9_0796</name>
</gene>
<dbReference type="Gene3D" id="3.40.50.300">
    <property type="entry name" value="P-loop containing nucleotide triphosphate hydrolases"/>
    <property type="match status" value="1"/>
</dbReference>
<evidence type="ECO:0000256" key="5">
    <source>
        <dbReference type="ARBA" id="ARBA00022741"/>
    </source>
</evidence>
<keyword evidence="4 9" id="KW-0812">Transmembrane</keyword>
<dbReference type="GO" id="GO:0016887">
    <property type="term" value="F:ATP hydrolysis activity"/>
    <property type="evidence" value="ECO:0007669"/>
    <property type="project" value="InterPro"/>
</dbReference>
<evidence type="ECO:0000313" key="12">
    <source>
        <dbReference type="EMBL" id="ADW67864.1"/>
    </source>
</evidence>
<keyword evidence="2" id="KW-0813">Transport</keyword>
<dbReference type="HOGENOM" id="CLU_000604_84_3_0"/>
<dbReference type="InterPro" id="IPR003593">
    <property type="entry name" value="AAA+_ATPase"/>
</dbReference>